<keyword evidence="2" id="KW-1185">Reference proteome</keyword>
<organism evidence="1 2">
    <name type="scientific">Cylicostephanus goldi</name>
    <name type="common">Nematode worm</name>
    <dbReference type="NCBI Taxonomy" id="71465"/>
    <lineage>
        <taxon>Eukaryota</taxon>
        <taxon>Metazoa</taxon>
        <taxon>Ecdysozoa</taxon>
        <taxon>Nematoda</taxon>
        <taxon>Chromadorea</taxon>
        <taxon>Rhabditida</taxon>
        <taxon>Rhabditina</taxon>
        <taxon>Rhabditomorpha</taxon>
        <taxon>Strongyloidea</taxon>
        <taxon>Strongylidae</taxon>
        <taxon>Cylicostephanus</taxon>
    </lineage>
</organism>
<protein>
    <submittedName>
        <fullName evidence="1">Uncharacterized protein</fullName>
    </submittedName>
</protein>
<name>A0A3P7MPU7_CYLGO</name>
<evidence type="ECO:0000313" key="1">
    <source>
        <dbReference type="EMBL" id="VDN31674.1"/>
    </source>
</evidence>
<dbReference type="OrthoDB" id="2590500at2759"/>
<dbReference type="Proteomes" id="UP000271889">
    <property type="component" value="Unassembled WGS sequence"/>
</dbReference>
<gene>
    <name evidence="1" type="ORF">CGOC_LOCUS11887</name>
</gene>
<dbReference type="AlphaFoldDB" id="A0A3P7MPU7"/>
<proteinExistence type="predicted"/>
<evidence type="ECO:0000313" key="2">
    <source>
        <dbReference type="Proteomes" id="UP000271889"/>
    </source>
</evidence>
<dbReference type="EMBL" id="UYRV01119356">
    <property type="protein sequence ID" value="VDN31674.1"/>
    <property type="molecule type" value="Genomic_DNA"/>
</dbReference>
<reference evidence="1 2" key="1">
    <citation type="submission" date="2018-11" db="EMBL/GenBank/DDBJ databases">
        <authorList>
            <consortium name="Pathogen Informatics"/>
        </authorList>
    </citation>
    <scope>NUCLEOTIDE SEQUENCE [LARGE SCALE GENOMIC DNA]</scope>
</reference>
<sequence length="42" mass="4440">MLNNPTATTGDLDVQLTAVQLELIKEANSPPPPKDAHGLLES</sequence>
<accession>A0A3P7MPU7</accession>